<evidence type="ECO:0000313" key="4">
    <source>
        <dbReference type="Proteomes" id="UP000248598"/>
    </source>
</evidence>
<dbReference type="SUPFAM" id="SSF56784">
    <property type="entry name" value="HAD-like"/>
    <property type="match status" value="1"/>
</dbReference>
<dbReference type="InterPro" id="IPR023214">
    <property type="entry name" value="HAD_sf"/>
</dbReference>
<accession>A0AAX2J3Y7</accession>
<dbReference type="EMBL" id="LS483426">
    <property type="protein sequence ID" value="SQH24308.1"/>
    <property type="molecule type" value="Genomic_DNA"/>
</dbReference>
<organism evidence="3 4">
    <name type="scientific">Kingella kingae</name>
    <dbReference type="NCBI Taxonomy" id="504"/>
    <lineage>
        <taxon>Bacteria</taxon>
        <taxon>Pseudomonadati</taxon>
        <taxon>Pseudomonadota</taxon>
        <taxon>Betaproteobacteria</taxon>
        <taxon>Neisseriales</taxon>
        <taxon>Neisseriaceae</taxon>
        <taxon>Kingella</taxon>
    </lineage>
</organism>
<dbReference type="GO" id="GO:0009279">
    <property type="term" value="C:cell outer membrane"/>
    <property type="evidence" value="ECO:0007669"/>
    <property type="project" value="InterPro"/>
</dbReference>
<protein>
    <submittedName>
        <fullName evidence="3">Outer membrane protein P4</fullName>
    </submittedName>
</protein>
<dbReference type="SFLD" id="SFLDG01125">
    <property type="entry name" value="C1.1:_Acid_Phosphatase_Like"/>
    <property type="match status" value="1"/>
</dbReference>
<dbReference type="InterPro" id="IPR036412">
    <property type="entry name" value="HAD-like_sf"/>
</dbReference>
<proteinExistence type="predicted"/>
<name>A0AAX2J3Y7_KINKI</name>
<dbReference type="GeneID" id="93261787"/>
<dbReference type="RefSeq" id="WP_003788085.1">
    <property type="nucleotide sequence ID" value="NZ_CP091518.1"/>
</dbReference>
<dbReference type="PIRSF" id="PIRSF019271">
    <property type="entry name" value="Acid_Ptase_C"/>
    <property type="match status" value="1"/>
</dbReference>
<dbReference type="Gene3D" id="3.40.50.1000">
    <property type="entry name" value="HAD superfamily/HAD-like"/>
    <property type="match status" value="1"/>
</dbReference>
<evidence type="ECO:0000313" key="3">
    <source>
        <dbReference type="EMBL" id="SQH24308.1"/>
    </source>
</evidence>
<sequence>MKKIILSVVTAMGLAACASPNTQLEQQAGLAVNWMQESGEFKALSYQAFNFARIVFDNAAAPNGQKKAVVVDLDETMLDNSAYAAWRIKNNIPFKQADWTRWVNARQTTAMAGAVEFNNYVNSRGGKVFYVSNRLEKEEQAATLENMKRLGFTGVDDQSLLLKTDRSNKSVRFQQVQDQGYAIVAFMGDNLNDFGDETYRKDNAQRRQFVDQNKQLFGTKFIVLPNPSYGDWESGMAKGYYSLTPQGKLDARSKALRTWDGK</sequence>
<dbReference type="SFLD" id="SFLDS00003">
    <property type="entry name" value="Haloacid_Dehalogenase"/>
    <property type="match status" value="1"/>
</dbReference>
<dbReference type="InterPro" id="IPR006423">
    <property type="entry name" value="Lipo_e_P4"/>
</dbReference>
<dbReference type="AlphaFoldDB" id="A0AAX2J3Y7"/>
<dbReference type="CDD" id="cd07534">
    <property type="entry name" value="HAD_CAP"/>
    <property type="match status" value="1"/>
</dbReference>
<feature type="chain" id="PRO_5043993524" evidence="2">
    <location>
        <begin position="19"/>
        <end position="262"/>
    </location>
</feature>
<keyword evidence="1 2" id="KW-0732">Signal</keyword>
<dbReference type="Proteomes" id="UP000248598">
    <property type="component" value="Chromosome 1"/>
</dbReference>
<dbReference type="Pfam" id="PF03767">
    <property type="entry name" value="Acid_phosphat_B"/>
    <property type="match status" value="1"/>
</dbReference>
<dbReference type="PANTHER" id="PTHR31284">
    <property type="entry name" value="ACID PHOSPHATASE-LIKE PROTEIN"/>
    <property type="match status" value="1"/>
</dbReference>
<feature type="signal peptide" evidence="2">
    <location>
        <begin position="1"/>
        <end position="18"/>
    </location>
</feature>
<gene>
    <name evidence="3" type="primary">hel</name>
    <name evidence="3" type="ORF">NCTC10529_00472</name>
</gene>
<dbReference type="InterPro" id="IPR005519">
    <property type="entry name" value="Acid_phosphat_B-like"/>
</dbReference>
<dbReference type="PROSITE" id="PS51257">
    <property type="entry name" value="PROKAR_LIPOPROTEIN"/>
    <property type="match status" value="1"/>
</dbReference>
<dbReference type="NCBIfam" id="TIGR01533">
    <property type="entry name" value="lipo_e_P4"/>
    <property type="match status" value="1"/>
</dbReference>
<reference evidence="3 4" key="1">
    <citation type="submission" date="2018-06" db="EMBL/GenBank/DDBJ databases">
        <authorList>
            <consortium name="Pathogen Informatics"/>
            <person name="Doyle S."/>
        </authorList>
    </citation>
    <scope>NUCLEOTIDE SEQUENCE [LARGE SCALE GENOMIC DNA]</scope>
    <source>
        <strain evidence="3 4">NCTC10529</strain>
    </source>
</reference>
<dbReference type="PANTHER" id="PTHR31284:SF10">
    <property type="entry name" value="ACID PHOSPHATASE-LIKE PROTEIN"/>
    <property type="match status" value="1"/>
</dbReference>
<evidence type="ECO:0000256" key="2">
    <source>
        <dbReference type="SAM" id="SignalP"/>
    </source>
</evidence>
<evidence type="ECO:0000256" key="1">
    <source>
        <dbReference type="ARBA" id="ARBA00022729"/>
    </source>
</evidence>